<comment type="caution">
    <text evidence="1">The sequence shown here is derived from an EMBL/GenBank/DDBJ whole genome shotgun (WGS) entry which is preliminary data.</text>
</comment>
<evidence type="ECO:0000313" key="2">
    <source>
        <dbReference type="Proteomes" id="UP000738349"/>
    </source>
</evidence>
<keyword evidence="2" id="KW-1185">Reference proteome</keyword>
<evidence type="ECO:0000313" key="1">
    <source>
        <dbReference type="EMBL" id="KAH7108777.1"/>
    </source>
</evidence>
<name>A0A9P9CXP3_9HYPO</name>
<dbReference type="OrthoDB" id="5131365at2759"/>
<dbReference type="EMBL" id="JAGMUV010000059">
    <property type="protein sequence ID" value="KAH7108777.1"/>
    <property type="molecule type" value="Genomic_DNA"/>
</dbReference>
<proteinExistence type="predicted"/>
<gene>
    <name evidence="1" type="ORF">EDB81DRAFT_895501</name>
</gene>
<accession>A0A9P9CXP3</accession>
<sequence length="180" mass="20605">MKPLTRIAIFSLKEYAEEGNQLDTHPDVPPRILDLIYAKERESAERKRKRKTSDSEGERPIKIINVLPGPYNHALMEGYFGSSSESDVAQTKRSDDLRIPKPRDKAPEAYCLWHCAQINDPNWKAGFREACRITMDACLDLRHVYADQNVDFYVAQGIKIGIARSWVGDIRSWADEVEVL</sequence>
<dbReference type="Proteomes" id="UP000738349">
    <property type="component" value="Unassembled WGS sequence"/>
</dbReference>
<dbReference type="AlphaFoldDB" id="A0A9P9CXP3"/>
<organism evidence="1 2">
    <name type="scientific">Dactylonectria macrodidyma</name>
    <dbReference type="NCBI Taxonomy" id="307937"/>
    <lineage>
        <taxon>Eukaryota</taxon>
        <taxon>Fungi</taxon>
        <taxon>Dikarya</taxon>
        <taxon>Ascomycota</taxon>
        <taxon>Pezizomycotina</taxon>
        <taxon>Sordariomycetes</taxon>
        <taxon>Hypocreomycetidae</taxon>
        <taxon>Hypocreales</taxon>
        <taxon>Nectriaceae</taxon>
        <taxon>Dactylonectria</taxon>
    </lineage>
</organism>
<protein>
    <submittedName>
        <fullName evidence="1">Uncharacterized protein</fullName>
    </submittedName>
</protein>
<reference evidence="1" key="1">
    <citation type="journal article" date="2021" name="Nat. Commun.">
        <title>Genetic determinants of endophytism in the Arabidopsis root mycobiome.</title>
        <authorList>
            <person name="Mesny F."/>
            <person name="Miyauchi S."/>
            <person name="Thiergart T."/>
            <person name="Pickel B."/>
            <person name="Atanasova L."/>
            <person name="Karlsson M."/>
            <person name="Huettel B."/>
            <person name="Barry K.W."/>
            <person name="Haridas S."/>
            <person name="Chen C."/>
            <person name="Bauer D."/>
            <person name="Andreopoulos W."/>
            <person name="Pangilinan J."/>
            <person name="LaButti K."/>
            <person name="Riley R."/>
            <person name="Lipzen A."/>
            <person name="Clum A."/>
            <person name="Drula E."/>
            <person name="Henrissat B."/>
            <person name="Kohler A."/>
            <person name="Grigoriev I.V."/>
            <person name="Martin F.M."/>
            <person name="Hacquard S."/>
        </authorList>
    </citation>
    <scope>NUCLEOTIDE SEQUENCE</scope>
    <source>
        <strain evidence="1">MPI-CAGE-AT-0147</strain>
    </source>
</reference>